<sequence>MVTFSFPKFFQIQILEFTIFSIPRPMDQHNSSFIWYNTKGSRQIKTKDNSGPQKLNGHFM</sequence>
<name>A0A2P2N030_RHIMU</name>
<reference evidence="1" key="1">
    <citation type="submission" date="2018-02" db="EMBL/GenBank/DDBJ databases">
        <title>Rhizophora mucronata_Transcriptome.</title>
        <authorList>
            <person name="Meera S.P."/>
            <person name="Sreeshan A."/>
            <person name="Augustine A."/>
        </authorList>
    </citation>
    <scope>NUCLEOTIDE SEQUENCE</scope>
    <source>
        <tissue evidence="1">Leaf</tissue>
    </source>
</reference>
<accession>A0A2P2N030</accession>
<proteinExistence type="predicted"/>
<protein>
    <submittedName>
        <fullName evidence="1">Uncharacterized protein</fullName>
    </submittedName>
</protein>
<organism evidence="1">
    <name type="scientific">Rhizophora mucronata</name>
    <name type="common">Asiatic mangrove</name>
    <dbReference type="NCBI Taxonomy" id="61149"/>
    <lineage>
        <taxon>Eukaryota</taxon>
        <taxon>Viridiplantae</taxon>
        <taxon>Streptophyta</taxon>
        <taxon>Embryophyta</taxon>
        <taxon>Tracheophyta</taxon>
        <taxon>Spermatophyta</taxon>
        <taxon>Magnoliopsida</taxon>
        <taxon>eudicotyledons</taxon>
        <taxon>Gunneridae</taxon>
        <taxon>Pentapetalae</taxon>
        <taxon>rosids</taxon>
        <taxon>fabids</taxon>
        <taxon>Malpighiales</taxon>
        <taxon>Rhizophoraceae</taxon>
        <taxon>Rhizophora</taxon>
    </lineage>
</organism>
<evidence type="ECO:0000313" key="1">
    <source>
        <dbReference type="EMBL" id="MBX35804.1"/>
    </source>
</evidence>
<dbReference type="AlphaFoldDB" id="A0A2P2N030"/>
<dbReference type="EMBL" id="GGEC01055320">
    <property type="protein sequence ID" value="MBX35804.1"/>
    <property type="molecule type" value="Transcribed_RNA"/>
</dbReference>